<dbReference type="InterPro" id="IPR010982">
    <property type="entry name" value="Lambda_DNA-bd_dom_sf"/>
</dbReference>
<dbReference type="EMBL" id="UGIX01000001">
    <property type="protein sequence ID" value="STP64815.1"/>
    <property type="molecule type" value="Genomic_DNA"/>
</dbReference>
<dbReference type="CDD" id="cd00093">
    <property type="entry name" value="HTH_XRE"/>
    <property type="match status" value="1"/>
</dbReference>
<comment type="caution">
    <text evidence="3">The sequence shown here is derived from an EMBL/GenBank/DDBJ whole genome shotgun (WGS) entry which is preliminary data.</text>
</comment>
<accession>A0AAX2KQQ7</accession>
<protein>
    <submittedName>
        <fullName evidence="3">HTH-type transcriptional regulator immR</fullName>
    </submittedName>
</protein>
<dbReference type="RefSeq" id="WP_010708069.1">
    <property type="nucleotide sequence ID" value="NZ_CP019512.1"/>
</dbReference>
<name>A0AAX2KQQ7_ENTFL</name>
<evidence type="ECO:0000313" key="4">
    <source>
        <dbReference type="Proteomes" id="UP000254396"/>
    </source>
</evidence>
<dbReference type="SMART" id="SM00530">
    <property type="entry name" value="HTH_XRE"/>
    <property type="match status" value="1"/>
</dbReference>
<feature type="domain" description="HTH cro/C1-type" evidence="2">
    <location>
        <begin position="7"/>
        <end position="61"/>
    </location>
</feature>
<reference evidence="3 4" key="1">
    <citation type="submission" date="2018-06" db="EMBL/GenBank/DDBJ databases">
        <authorList>
            <consortium name="Pathogen Informatics"/>
            <person name="Doyle S."/>
        </authorList>
    </citation>
    <scope>NUCLEOTIDE SEQUENCE [LARGE SCALE GENOMIC DNA]</scope>
    <source>
        <strain evidence="3 4">NCTC13379</strain>
    </source>
</reference>
<dbReference type="Pfam" id="PF01381">
    <property type="entry name" value="HTH_3"/>
    <property type="match status" value="1"/>
</dbReference>
<dbReference type="AlphaFoldDB" id="A0AAX2KQQ7"/>
<dbReference type="SUPFAM" id="SSF47413">
    <property type="entry name" value="lambda repressor-like DNA-binding domains"/>
    <property type="match status" value="1"/>
</dbReference>
<dbReference type="GO" id="GO:0003677">
    <property type="term" value="F:DNA binding"/>
    <property type="evidence" value="ECO:0007669"/>
    <property type="project" value="UniProtKB-KW"/>
</dbReference>
<dbReference type="InterPro" id="IPR001387">
    <property type="entry name" value="Cro/C1-type_HTH"/>
</dbReference>
<organism evidence="3 4">
    <name type="scientific">Enterococcus faecalis</name>
    <name type="common">Streptococcus faecalis</name>
    <dbReference type="NCBI Taxonomy" id="1351"/>
    <lineage>
        <taxon>Bacteria</taxon>
        <taxon>Bacillati</taxon>
        <taxon>Bacillota</taxon>
        <taxon>Bacilli</taxon>
        <taxon>Lactobacillales</taxon>
        <taxon>Enterococcaceae</taxon>
        <taxon>Enterococcus</taxon>
    </lineage>
</organism>
<evidence type="ECO:0000256" key="1">
    <source>
        <dbReference type="ARBA" id="ARBA00023125"/>
    </source>
</evidence>
<proteinExistence type="predicted"/>
<dbReference type="PANTHER" id="PTHR46558:SF13">
    <property type="entry name" value="HTH-TYPE TRANSCRIPTIONAL REGULATOR IMMR"/>
    <property type="match status" value="1"/>
</dbReference>
<sequence>MAFSDKLKQLRTKKGIKQSELAEILHLRQSSISDYENNRSTPNPETIKKIAEYFNVSANYLLDIPDKNDTKLDSTIKETIEELKNEDTLLFMGKNGDIDEETARLLKIAMKNAIKTVDDMTKKTKE</sequence>
<dbReference type="SMR" id="A0AAX2KQQ7"/>
<dbReference type="PANTHER" id="PTHR46558">
    <property type="entry name" value="TRACRIPTIONAL REGULATORY PROTEIN-RELATED-RELATED"/>
    <property type="match status" value="1"/>
</dbReference>
<dbReference type="Gene3D" id="1.10.260.40">
    <property type="entry name" value="lambda repressor-like DNA-binding domains"/>
    <property type="match status" value="1"/>
</dbReference>
<keyword evidence="1" id="KW-0238">DNA-binding</keyword>
<dbReference type="Proteomes" id="UP000254396">
    <property type="component" value="Unassembled WGS sequence"/>
</dbReference>
<evidence type="ECO:0000259" key="2">
    <source>
        <dbReference type="PROSITE" id="PS50943"/>
    </source>
</evidence>
<evidence type="ECO:0000313" key="3">
    <source>
        <dbReference type="EMBL" id="STP64815.1"/>
    </source>
</evidence>
<gene>
    <name evidence="3" type="primary">immR_3</name>
    <name evidence="3" type="ORF">NCTC13379_01326</name>
</gene>
<dbReference type="PROSITE" id="PS50943">
    <property type="entry name" value="HTH_CROC1"/>
    <property type="match status" value="1"/>
</dbReference>